<dbReference type="Gene3D" id="3.40.50.2300">
    <property type="match status" value="2"/>
</dbReference>
<dbReference type="RefSeq" id="WP_058891463.1">
    <property type="nucleotide sequence ID" value="NZ_LQBL01000028.1"/>
</dbReference>
<feature type="compositionally biased region" description="Low complexity" evidence="4">
    <location>
        <begin position="332"/>
        <end position="347"/>
    </location>
</feature>
<dbReference type="GO" id="GO:0003700">
    <property type="term" value="F:DNA-binding transcription factor activity"/>
    <property type="evidence" value="ECO:0007669"/>
    <property type="project" value="TreeGrafter"/>
</dbReference>
<dbReference type="CDD" id="cd01392">
    <property type="entry name" value="HTH_LacI"/>
    <property type="match status" value="1"/>
</dbReference>
<dbReference type="InterPro" id="IPR046335">
    <property type="entry name" value="LacI/GalR-like_sensor"/>
</dbReference>
<dbReference type="Pfam" id="PF00356">
    <property type="entry name" value="LacI"/>
    <property type="match status" value="1"/>
</dbReference>
<dbReference type="InterPro" id="IPR010982">
    <property type="entry name" value="Lambda_DNA-bd_dom_sf"/>
</dbReference>
<dbReference type="PROSITE" id="PS50932">
    <property type="entry name" value="HTH_LACI_2"/>
    <property type="match status" value="1"/>
</dbReference>
<dbReference type="Proteomes" id="UP000054837">
    <property type="component" value="Unassembled WGS sequence"/>
</dbReference>
<dbReference type="SMART" id="SM00354">
    <property type="entry name" value="HTH_LACI"/>
    <property type="match status" value="1"/>
</dbReference>
<keyword evidence="7" id="KW-1185">Reference proteome</keyword>
<dbReference type="PROSITE" id="PS00356">
    <property type="entry name" value="HTH_LACI_1"/>
    <property type="match status" value="1"/>
</dbReference>
<protein>
    <submittedName>
        <fullName evidence="6">LacI family transcriptional regulator</fullName>
    </submittedName>
</protein>
<dbReference type="OrthoDB" id="2854648at2"/>
<evidence type="ECO:0000313" key="6">
    <source>
        <dbReference type="EMBL" id="KUG53455.1"/>
    </source>
</evidence>
<evidence type="ECO:0000256" key="2">
    <source>
        <dbReference type="ARBA" id="ARBA00023125"/>
    </source>
</evidence>
<dbReference type="SUPFAM" id="SSF47413">
    <property type="entry name" value="lambda repressor-like DNA-binding domains"/>
    <property type="match status" value="1"/>
</dbReference>
<dbReference type="Gene3D" id="1.10.260.40">
    <property type="entry name" value="lambda repressor-like DNA-binding domains"/>
    <property type="match status" value="1"/>
</dbReference>
<accession>A0A0W8I5D9</accession>
<dbReference type="GO" id="GO:0000976">
    <property type="term" value="F:transcription cis-regulatory region binding"/>
    <property type="evidence" value="ECO:0007669"/>
    <property type="project" value="TreeGrafter"/>
</dbReference>
<dbReference type="AlphaFoldDB" id="A0A0W8I5D9"/>
<evidence type="ECO:0000256" key="4">
    <source>
        <dbReference type="SAM" id="MobiDB-lite"/>
    </source>
</evidence>
<feature type="region of interest" description="Disordered" evidence="4">
    <location>
        <begin position="328"/>
        <end position="347"/>
    </location>
</feature>
<sequence>MPVRLKDVAQHAGVSVKTVSNVVNDHPHVSSDMRERVQASLTELGYRPNLAARQLKHGRGGFITLAVPQLDSPYFSELAARLSDEATRRGFLLLLDVTGADPDEERLVLSGMRAHMVDGVIFSPLALSAEEIAARTDDIPLVLLGERRTPTQFDHVAVDSVAASRAVGEHLLALGRRRPAAIGRQTREGTASVRLEGFVEALHDQGLELPDDRTVTVDGFGREEGYHGMRQLLDLPADRRPDAVFAFNDLLAVGALRACHEADVRVPDDIAVAGFDDIAEGRFHAPSLTTISPDLEVLTRSVLDLLVRRIEGWAAPPEHPVVPWTLHHRESTGGPPTAAVGPAGPRG</sequence>
<evidence type="ECO:0000256" key="1">
    <source>
        <dbReference type="ARBA" id="ARBA00023015"/>
    </source>
</evidence>
<keyword evidence="2" id="KW-0238">DNA-binding</keyword>
<name>A0A0W8I5D9_9MICO</name>
<dbReference type="PANTHER" id="PTHR30146:SF153">
    <property type="entry name" value="LACTOSE OPERON REPRESSOR"/>
    <property type="match status" value="1"/>
</dbReference>
<dbReference type="STRING" id="767452.AVL62_01270"/>
<dbReference type="InterPro" id="IPR000843">
    <property type="entry name" value="HTH_LacI"/>
</dbReference>
<evidence type="ECO:0000313" key="7">
    <source>
        <dbReference type="Proteomes" id="UP000054837"/>
    </source>
</evidence>
<feature type="domain" description="HTH lacI-type" evidence="5">
    <location>
        <begin position="3"/>
        <end position="57"/>
    </location>
</feature>
<dbReference type="CDD" id="cd06267">
    <property type="entry name" value="PBP1_LacI_sugar_binding-like"/>
    <property type="match status" value="1"/>
</dbReference>
<comment type="caution">
    <text evidence="6">The sequence shown here is derived from an EMBL/GenBank/DDBJ whole genome shotgun (WGS) entry which is preliminary data.</text>
</comment>
<gene>
    <name evidence="6" type="ORF">AVL62_01270</name>
</gene>
<reference evidence="6 7" key="1">
    <citation type="submission" date="2015-12" db="EMBL/GenBank/DDBJ databases">
        <title>Serinicoccus chungangenesis strain CD08_5 genome sequencing and assembly.</title>
        <authorList>
            <person name="Chander A.M."/>
            <person name="Kaur G."/>
            <person name="Nair G.R."/>
            <person name="Dhawan D.K."/>
            <person name="Kochhar R.K."/>
            <person name="Mayilraj S."/>
            <person name="Bhadada S.K."/>
        </authorList>
    </citation>
    <scope>NUCLEOTIDE SEQUENCE [LARGE SCALE GENOMIC DNA]</scope>
    <source>
        <strain evidence="6 7">CD08_5</strain>
    </source>
</reference>
<dbReference type="Pfam" id="PF13377">
    <property type="entry name" value="Peripla_BP_3"/>
    <property type="match status" value="1"/>
</dbReference>
<organism evidence="6 7">
    <name type="scientific">Serinicoccus chungangensis</name>
    <dbReference type="NCBI Taxonomy" id="767452"/>
    <lineage>
        <taxon>Bacteria</taxon>
        <taxon>Bacillati</taxon>
        <taxon>Actinomycetota</taxon>
        <taxon>Actinomycetes</taxon>
        <taxon>Micrococcales</taxon>
        <taxon>Ornithinimicrobiaceae</taxon>
        <taxon>Serinicoccus</taxon>
    </lineage>
</organism>
<proteinExistence type="predicted"/>
<dbReference type="EMBL" id="LQBL01000028">
    <property type="protein sequence ID" value="KUG53455.1"/>
    <property type="molecule type" value="Genomic_DNA"/>
</dbReference>
<dbReference type="SUPFAM" id="SSF53822">
    <property type="entry name" value="Periplasmic binding protein-like I"/>
    <property type="match status" value="1"/>
</dbReference>
<keyword evidence="1" id="KW-0805">Transcription regulation</keyword>
<evidence type="ECO:0000256" key="3">
    <source>
        <dbReference type="ARBA" id="ARBA00023163"/>
    </source>
</evidence>
<dbReference type="InterPro" id="IPR028082">
    <property type="entry name" value="Peripla_BP_I"/>
</dbReference>
<keyword evidence="3" id="KW-0804">Transcription</keyword>
<dbReference type="PANTHER" id="PTHR30146">
    <property type="entry name" value="LACI-RELATED TRANSCRIPTIONAL REPRESSOR"/>
    <property type="match status" value="1"/>
</dbReference>
<evidence type="ECO:0000259" key="5">
    <source>
        <dbReference type="PROSITE" id="PS50932"/>
    </source>
</evidence>